<feature type="compositionally biased region" description="Low complexity" evidence="1">
    <location>
        <begin position="33"/>
        <end position="68"/>
    </location>
</feature>
<name>A0AA41UDY6_9MICO</name>
<feature type="transmembrane region" description="Helical" evidence="2">
    <location>
        <begin position="147"/>
        <end position="171"/>
    </location>
</feature>
<keyword evidence="4" id="KW-1185">Reference proteome</keyword>
<feature type="region of interest" description="Disordered" evidence="1">
    <location>
        <begin position="1"/>
        <end position="68"/>
    </location>
</feature>
<evidence type="ECO:0000256" key="2">
    <source>
        <dbReference type="SAM" id="Phobius"/>
    </source>
</evidence>
<dbReference type="Proteomes" id="UP001165341">
    <property type="component" value="Unassembled WGS sequence"/>
</dbReference>
<proteinExistence type="predicted"/>
<keyword evidence="2" id="KW-0472">Membrane</keyword>
<evidence type="ECO:0000313" key="3">
    <source>
        <dbReference type="EMBL" id="MCI4656465.1"/>
    </source>
</evidence>
<feature type="compositionally biased region" description="Basic and acidic residues" evidence="1">
    <location>
        <begin position="1"/>
        <end position="11"/>
    </location>
</feature>
<organism evidence="3 4">
    <name type="scientific">Cryobacterium zhongshanensis</name>
    <dbReference type="NCBI Taxonomy" id="2928153"/>
    <lineage>
        <taxon>Bacteria</taxon>
        <taxon>Bacillati</taxon>
        <taxon>Actinomycetota</taxon>
        <taxon>Actinomycetes</taxon>
        <taxon>Micrococcales</taxon>
        <taxon>Microbacteriaceae</taxon>
        <taxon>Cryobacterium</taxon>
    </lineage>
</organism>
<dbReference type="RefSeq" id="WP_243010656.1">
    <property type="nucleotide sequence ID" value="NZ_JALGAR010000001.1"/>
</dbReference>
<reference evidence="3" key="1">
    <citation type="submission" date="2022-03" db="EMBL/GenBank/DDBJ databases">
        <title>Cryobacterium sp. nov. strain ZS14-85, isolated from Antarctic soil.</title>
        <authorList>
            <person name="Li J."/>
            <person name="Niu G."/>
        </authorList>
    </citation>
    <scope>NUCLEOTIDE SEQUENCE</scope>
    <source>
        <strain evidence="3">ZS14-85</strain>
    </source>
</reference>
<feature type="transmembrane region" description="Helical" evidence="2">
    <location>
        <begin position="191"/>
        <end position="210"/>
    </location>
</feature>
<dbReference type="EMBL" id="JALGAR010000001">
    <property type="protein sequence ID" value="MCI4656465.1"/>
    <property type="molecule type" value="Genomic_DNA"/>
</dbReference>
<gene>
    <name evidence="3" type="ORF">MQH31_01385</name>
</gene>
<keyword evidence="2" id="KW-1133">Transmembrane helix</keyword>
<sequence length="313" mass="32711">MSDPTSDERNTTPETDAPTAAYQRSETDPTDQAAPSEPAHAAASVPADESAPAPLAEPAASAPAAPVVAPEPVGEPISYETPTAVSAGAAHEDAQVVTQDQATAEHVPATDYTPGYTPAVPVQAPAGPIYIQAPAPPVEKGNRGAGVLLALLATVVYAIVYALVAFGIAGAGSGSVADAAAKFSDFIVLPVFYVPAVFFFIGFSLLVLIVNRGGWWAYVLFGFLVAVIVYFSYIGAALLTVQAWTFTPSEAVRFITAQWLSPYAIAAAIVAREVPIWFGAWIARRGRTVTARNAAAKQDYDRRLAEGPQLSRP</sequence>
<evidence type="ECO:0000313" key="4">
    <source>
        <dbReference type="Proteomes" id="UP001165341"/>
    </source>
</evidence>
<evidence type="ECO:0000256" key="1">
    <source>
        <dbReference type="SAM" id="MobiDB-lite"/>
    </source>
</evidence>
<feature type="transmembrane region" description="Helical" evidence="2">
    <location>
        <begin position="217"/>
        <end position="243"/>
    </location>
</feature>
<feature type="transmembrane region" description="Helical" evidence="2">
    <location>
        <begin position="263"/>
        <end position="283"/>
    </location>
</feature>
<comment type="caution">
    <text evidence="3">The sequence shown here is derived from an EMBL/GenBank/DDBJ whole genome shotgun (WGS) entry which is preliminary data.</text>
</comment>
<keyword evidence="2" id="KW-0812">Transmembrane</keyword>
<dbReference type="AlphaFoldDB" id="A0AA41UDY6"/>
<protein>
    <submittedName>
        <fullName evidence="3">Uncharacterized protein</fullName>
    </submittedName>
</protein>
<accession>A0AA41UDY6</accession>